<evidence type="ECO:0000256" key="2">
    <source>
        <dbReference type="PIRSR" id="PIRSR605754-1"/>
    </source>
</evidence>
<reference evidence="4 5" key="1">
    <citation type="submission" date="2011-06" db="EMBL/GenBank/DDBJ databases">
        <authorList>
            <person name="Muzny D."/>
            <person name="Qin X."/>
            <person name="Deng J."/>
            <person name="Jiang H."/>
            <person name="Liu Y."/>
            <person name="Qu J."/>
            <person name="Song X.-Z."/>
            <person name="Zhang L."/>
            <person name="Thornton R."/>
            <person name="Coyle M."/>
            <person name="Francisco L."/>
            <person name="Jackson L."/>
            <person name="Javaid M."/>
            <person name="Korchina V."/>
            <person name="Kovar C."/>
            <person name="Mata R."/>
            <person name="Mathew T."/>
            <person name="Ngo R."/>
            <person name="Nguyen L."/>
            <person name="Nguyen N."/>
            <person name="Okwuonu G."/>
            <person name="Ongeri F."/>
            <person name="Pham C."/>
            <person name="Simmons D."/>
            <person name="Wilczek-Boney K."/>
            <person name="Hale W."/>
            <person name="Jakkamsetti A."/>
            <person name="Pham P."/>
            <person name="Ruth R."/>
            <person name="San Lucas F."/>
            <person name="Warren J."/>
            <person name="Zhang J."/>
            <person name="Zhao Z."/>
            <person name="Zhou C."/>
            <person name="Zhu D."/>
            <person name="Lee S."/>
            <person name="Bess C."/>
            <person name="Blankenburg K."/>
            <person name="Forbes L."/>
            <person name="Fu Q."/>
            <person name="Gubbala S."/>
            <person name="Hirani K."/>
            <person name="Jayaseelan J.C."/>
            <person name="Lara F."/>
            <person name="Munidasa M."/>
            <person name="Palculict T."/>
            <person name="Patil S."/>
            <person name="Pu L.-L."/>
            <person name="Saada N."/>
            <person name="Tang L."/>
            <person name="Weissenberger G."/>
            <person name="Zhu Y."/>
            <person name="Hemphill L."/>
            <person name="Shang Y."/>
            <person name="Youmans B."/>
            <person name="Ayvaz T."/>
            <person name="Ross M."/>
            <person name="Santibanez J."/>
            <person name="Aqrawi P."/>
            <person name="Gross S."/>
            <person name="Joshi V."/>
            <person name="Fowler G."/>
            <person name="Nazareth L."/>
            <person name="Reid J."/>
            <person name="Worley K."/>
            <person name="Petrosino J."/>
            <person name="Highlander S."/>
            <person name="Gibbs R."/>
        </authorList>
    </citation>
    <scope>NUCLEOTIDE SEQUENCE [LARGE SCALE GENOMIC DNA]</scope>
    <source>
        <strain evidence="4 5">ATCC 29427</strain>
    </source>
</reference>
<dbReference type="GO" id="GO:0016787">
    <property type="term" value="F:hydrolase activity"/>
    <property type="evidence" value="ECO:0007669"/>
    <property type="project" value="UniProtKB-KW"/>
</dbReference>
<keyword evidence="3" id="KW-1133">Transmembrane helix</keyword>
<proteinExistence type="predicted"/>
<evidence type="ECO:0000256" key="3">
    <source>
        <dbReference type="SAM" id="Phobius"/>
    </source>
</evidence>
<dbReference type="OrthoDB" id="1648028at2"/>
<feature type="transmembrane region" description="Helical" evidence="3">
    <location>
        <begin position="7"/>
        <end position="26"/>
    </location>
</feature>
<dbReference type="InterPro" id="IPR005754">
    <property type="entry name" value="Sortase"/>
</dbReference>
<protein>
    <submittedName>
        <fullName evidence="4">Sortase</fullName>
    </submittedName>
</protein>
<gene>
    <name evidence="4" type="ORF">HMPREF9129_0774</name>
</gene>
<name>G4D2Z4_9FIRM</name>
<feature type="active site" description="Proton donor/acceptor" evidence="2">
    <location>
        <position position="147"/>
    </location>
</feature>
<dbReference type="eggNOG" id="COG3764">
    <property type="taxonomic scope" value="Bacteria"/>
</dbReference>
<keyword evidence="5" id="KW-1185">Reference proteome</keyword>
<evidence type="ECO:0000313" key="5">
    <source>
        <dbReference type="Proteomes" id="UP000003422"/>
    </source>
</evidence>
<dbReference type="RefSeq" id="WP_004820467.1">
    <property type="nucleotide sequence ID" value="NZ_JH165061.1"/>
</dbReference>
<dbReference type="EMBL" id="AGBB01000065">
    <property type="protein sequence ID" value="EGY80108.1"/>
    <property type="molecule type" value="Genomic_DNA"/>
</dbReference>
<dbReference type="AlphaFoldDB" id="G4D2Z4"/>
<keyword evidence="3" id="KW-0812">Transmembrane</keyword>
<dbReference type="InterPro" id="IPR042002">
    <property type="entry name" value="Sortase_C"/>
</dbReference>
<dbReference type="STRING" id="997350.HMPREF9129_0774"/>
<dbReference type="InterPro" id="IPR023365">
    <property type="entry name" value="Sortase_dom-sf"/>
</dbReference>
<comment type="caution">
    <text evidence="4">The sequence shown here is derived from an EMBL/GenBank/DDBJ whole genome shotgun (WGS) entry which is preliminary data.</text>
</comment>
<dbReference type="SUPFAM" id="SSF63817">
    <property type="entry name" value="Sortase"/>
    <property type="match status" value="1"/>
</dbReference>
<sequence length="262" mass="29248">MGIRKSTIVVSIVILAGIVLLLYPTVSNWWNAKHQSIAIESYVSKVEKSDETEYIDILKEARKYNESLVDKSLDRLRLSKKELDKYNSMLKIEDSEIISVISIPKINLRLPIYHGTDEAVLQVAIGHIPGTSLPVGGKDTHSVISGHTGLTSAKLFTDIEKLLNGDTFTLNTLNETLIYEVDQVRVVLPQEVDDLNIDKGKDYVTLQTCTPYGVNTHRLLVRGSRINTDLSNIKVTADAIELNSIVINIVCLIILILIFYIC</sequence>
<feature type="transmembrane region" description="Helical" evidence="3">
    <location>
        <begin position="242"/>
        <end position="261"/>
    </location>
</feature>
<feature type="active site" description="Acyl-thioester intermediate" evidence="2">
    <location>
        <position position="209"/>
    </location>
</feature>
<keyword evidence="3" id="KW-0472">Membrane</keyword>
<dbReference type="MEROPS" id="C60.007"/>
<dbReference type="NCBIfam" id="TIGR01076">
    <property type="entry name" value="sortase_fam"/>
    <property type="match status" value="1"/>
</dbReference>
<dbReference type="Gene3D" id="2.40.260.10">
    <property type="entry name" value="Sortase"/>
    <property type="match status" value="1"/>
</dbReference>
<accession>G4D2Z4</accession>
<dbReference type="Pfam" id="PF04203">
    <property type="entry name" value="Sortase"/>
    <property type="match status" value="1"/>
</dbReference>
<dbReference type="HOGENOM" id="CLU_045680_1_1_9"/>
<dbReference type="PATRIC" id="fig|997350.3.peg.747"/>
<dbReference type="NCBIfam" id="NF033745">
    <property type="entry name" value="class_C_sortase"/>
    <property type="match status" value="1"/>
</dbReference>
<dbReference type="CDD" id="cd05827">
    <property type="entry name" value="Sortase_C"/>
    <property type="match status" value="1"/>
</dbReference>
<dbReference type="Proteomes" id="UP000003422">
    <property type="component" value="Unassembled WGS sequence"/>
</dbReference>
<organism evidence="4 5">
    <name type="scientific">Peptoniphilus indolicus ATCC 29427</name>
    <dbReference type="NCBI Taxonomy" id="997350"/>
    <lineage>
        <taxon>Bacteria</taxon>
        <taxon>Bacillati</taxon>
        <taxon>Bacillota</taxon>
        <taxon>Tissierellia</taxon>
        <taxon>Tissierellales</taxon>
        <taxon>Peptoniphilaceae</taxon>
        <taxon>Peptoniphilus</taxon>
    </lineage>
</organism>
<evidence type="ECO:0000313" key="4">
    <source>
        <dbReference type="EMBL" id="EGY80108.1"/>
    </source>
</evidence>
<keyword evidence="1" id="KW-0378">Hydrolase</keyword>
<evidence type="ECO:0000256" key="1">
    <source>
        <dbReference type="ARBA" id="ARBA00022801"/>
    </source>
</evidence>